<name>A0A1Z4N7S7_9CYAN</name>
<dbReference type="AlphaFoldDB" id="A0A1Z4N7S7"/>
<keyword evidence="3" id="KW-1185">Reference proteome</keyword>
<accession>A0A1Z4N7S7</accession>
<evidence type="ECO:0000256" key="1">
    <source>
        <dbReference type="SAM" id="SignalP"/>
    </source>
</evidence>
<evidence type="ECO:0000313" key="3">
    <source>
        <dbReference type="Proteomes" id="UP000218785"/>
    </source>
</evidence>
<dbReference type="EMBL" id="AP018248">
    <property type="protein sequence ID" value="BAZ01775.1"/>
    <property type="molecule type" value="Genomic_DNA"/>
</dbReference>
<evidence type="ECO:0000313" key="2">
    <source>
        <dbReference type="EMBL" id="BAZ01775.1"/>
    </source>
</evidence>
<gene>
    <name evidence="2" type="ORF">NIES37_57810</name>
</gene>
<protein>
    <submittedName>
        <fullName evidence="2">Uncharacterized protein</fullName>
    </submittedName>
</protein>
<dbReference type="KEGG" id="ttq:NIES37_57810"/>
<keyword evidence="1" id="KW-0732">Signal</keyword>
<dbReference type="Proteomes" id="UP000218785">
    <property type="component" value="Chromosome"/>
</dbReference>
<reference evidence="2 3" key="1">
    <citation type="submission" date="2017-06" db="EMBL/GenBank/DDBJ databases">
        <title>Genome sequencing of cyanobaciteial culture collection at National Institute for Environmental Studies (NIES).</title>
        <authorList>
            <person name="Hirose Y."/>
            <person name="Shimura Y."/>
            <person name="Fujisawa T."/>
            <person name="Nakamura Y."/>
            <person name="Kawachi M."/>
        </authorList>
    </citation>
    <scope>NUCLEOTIDE SEQUENCE [LARGE SCALE GENOMIC DNA]</scope>
    <source>
        <strain evidence="2 3">NIES-37</strain>
    </source>
</reference>
<sequence length="184" mass="20194">MAKYQPLFTTLALCSLSLTTLTSSSLAQNKAANQANLQAQANTSTSTSVSTCPLPTDIAVTFLKSECQEVELTEAKTYYRYFSSDSNKFGRYLTTNLYNNNVEVIRKLALKQEWGNQAKIMLTVTVPAGTKVYQGIVAPQEPSQCYPGGGQQIFIQNSKDPNLTWSEGTPLQVAEFKCPLQTSN</sequence>
<organism evidence="2 3">
    <name type="scientific">Tolypothrix tenuis PCC 7101</name>
    <dbReference type="NCBI Taxonomy" id="231146"/>
    <lineage>
        <taxon>Bacteria</taxon>
        <taxon>Bacillati</taxon>
        <taxon>Cyanobacteriota</taxon>
        <taxon>Cyanophyceae</taxon>
        <taxon>Nostocales</taxon>
        <taxon>Tolypothrichaceae</taxon>
        <taxon>Tolypothrix</taxon>
    </lineage>
</organism>
<proteinExistence type="predicted"/>
<feature type="signal peptide" evidence="1">
    <location>
        <begin position="1"/>
        <end position="27"/>
    </location>
</feature>
<dbReference type="RefSeq" id="WP_096581552.1">
    <property type="nucleotide sequence ID" value="NZ_CAWNJS010000001.1"/>
</dbReference>
<feature type="chain" id="PRO_5013006719" evidence="1">
    <location>
        <begin position="28"/>
        <end position="184"/>
    </location>
</feature>